<feature type="region of interest" description="Disordered" evidence="6">
    <location>
        <begin position="119"/>
        <end position="153"/>
    </location>
</feature>
<feature type="chain" id="PRO_5047337829" evidence="7">
    <location>
        <begin position="21"/>
        <end position="1128"/>
    </location>
</feature>
<protein>
    <submittedName>
        <fullName evidence="10">S8 family serine peptidase</fullName>
    </submittedName>
</protein>
<dbReference type="InterPro" id="IPR036852">
    <property type="entry name" value="Peptidase_S8/S53_dom_sf"/>
</dbReference>
<sequence length="1128" mass="113439">MVLAAVGGLVLAGSAQPAGAAAPAASAGTEPQAVIVVLADQIASAPPTKTASGNRRDQTTRAQNAVLGKLAGPAPANVKHFAVGNAFSATVSPAQAAALAQDPAVASVLPDSKVTLPAPSAPAAAGTRGAAPNAQPRTPSAPGAICPSDPAKPLLEPEALTSIHAFSTDGSKSASDLADGSGVKVAFLADNMDPNYADFIRPDGSKVFSDYQDFSGDGPATTDSGAEAFGDASSIAAQGTVVHDLSKFVNQAHPLPPGCNIVVKGVSPGASLVGLNVFGSTATNSAILQAIDYAVTVDHVDVINESLGLNQYPDASSRELFQVFNDEAVAAGVTVTTSSGDAGTTSTIGSPATDPLVISAGATTDNRLYAQTTYAAFPFSNGKWISDNISALSSSGITQNGRTIDLVAPGEGNWADCEPTYAECRTFQSPPQGADLESFGGTSESAPLTAGVAALVIQAYRGTHHGASPAPALVKQLITGTTRDLGLPADEQGAGLLDARAAVEAATTASGTTGAPAGVSSNIALSTDQLTLEGAPGSTQTATVKVSNIGTKPLTVSTGTRGFTTSSTQTQTVPFDSTKLPTFTYYNGAQWAQKTVKFTVPPATDRLLSRMAWQGSPKTVNGSPVTPVVRLTLLAPDGTFVANSRPQGGAATANYANVDVRHPAPGTWTAVLYSVAGASGYTGDIQLAADAQRAVPYGQVSPQILSLAPGQTKPVKVSLPTPASGGDADYSVTFGSSDGHQTSVSAVLRSLIPTGNGPGKFGGTITGGNARAVSPAQTFSYEFDVPRGKKDVDVAVHLSDPGTVLDGVLVDPNGELADVNSNISLASPTTVSQGPGLQLTDANPLPGRWHLVLVVQNPVTGKELQQPFTGTVAFDQASVSAPALPNGGKLAAGKAVTVPVTVHNTGIEPIAIGVDARTNTAQTLQPVPVGGQTEVDLPEPGSIAPVYEVPPDTSKLTVATSSTVPAQVELQGSAAGIDVFGDLKKAQGGSTVSVATIGEKKGYVTKGIWFADVQELGPFGPSGAPAGHASYTSSIVTAGFDHAVTSSTGDPYDQAVDPAGTGGTPVIIPPGRSATVQVTITPSGARGTDVAGHLNLVTVPTLPTGSTGLPEEGTGEVIATLPYHYRVG</sequence>
<dbReference type="PANTHER" id="PTHR43399:SF4">
    <property type="entry name" value="CELL WALL-ASSOCIATED PROTEASE"/>
    <property type="match status" value="1"/>
</dbReference>
<reference evidence="10 11" key="1">
    <citation type="submission" date="2023-12" db="EMBL/GenBank/DDBJ databases">
        <title>Amycolatopsis sp. V23-08.</title>
        <authorList>
            <person name="Somphong A."/>
        </authorList>
    </citation>
    <scope>NUCLEOTIDE SEQUENCE [LARGE SCALE GENOMIC DNA]</scope>
    <source>
        <strain evidence="10 11">V23-08</strain>
    </source>
</reference>
<evidence type="ECO:0000259" key="8">
    <source>
        <dbReference type="Pfam" id="PF00082"/>
    </source>
</evidence>
<comment type="similarity">
    <text evidence="1 5">Belongs to the peptidase S8 family.</text>
</comment>
<comment type="caution">
    <text evidence="10">The sequence shown here is derived from an EMBL/GenBank/DDBJ whole genome shotgun (WGS) entry which is preliminary data.</text>
</comment>
<dbReference type="Gene3D" id="3.30.70.80">
    <property type="entry name" value="Peptidase S8 propeptide/proteinase inhibitor I9"/>
    <property type="match status" value="1"/>
</dbReference>
<dbReference type="InterPro" id="IPR010259">
    <property type="entry name" value="S8pro/Inhibitor_I9"/>
</dbReference>
<evidence type="ECO:0000256" key="7">
    <source>
        <dbReference type="SAM" id="SignalP"/>
    </source>
</evidence>
<name>A0ABU5RA35_9PSEU</name>
<evidence type="ECO:0000256" key="4">
    <source>
        <dbReference type="ARBA" id="ARBA00022825"/>
    </source>
</evidence>
<dbReference type="RefSeq" id="WP_323330853.1">
    <property type="nucleotide sequence ID" value="NZ_JAYFSI010000006.1"/>
</dbReference>
<keyword evidence="4" id="KW-0720">Serine protease</keyword>
<organism evidence="10 11">
    <name type="scientific">Amycolatopsis heterodermiae</name>
    <dbReference type="NCBI Taxonomy" id="3110235"/>
    <lineage>
        <taxon>Bacteria</taxon>
        <taxon>Bacillati</taxon>
        <taxon>Actinomycetota</taxon>
        <taxon>Actinomycetes</taxon>
        <taxon>Pseudonocardiales</taxon>
        <taxon>Pseudonocardiaceae</taxon>
        <taxon>Amycolatopsis</taxon>
    </lineage>
</organism>
<evidence type="ECO:0000313" key="10">
    <source>
        <dbReference type="EMBL" id="MEA5363097.1"/>
    </source>
</evidence>
<evidence type="ECO:0000256" key="6">
    <source>
        <dbReference type="SAM" id="MobiDB-lite"/>
    </source>
</evidence>
<accession>A0ABU5RA35</accession>
<proteinExistence type="inferred from homology"/>
<dbReference type="PROSITE" id="PS00138">
    <property type="entry name" value="SUBTILASE_SER"/>
    <property type="match status" value="1"/>
</dbReference>
<dbReference type="Gene3D" id="3.40.50.200">
    <property type="entry name" value="Peptidase S8/S53 domain"/>
    <property type="match status" value="1"/>
</dbReference>
<keyword evidence="2" id="KW-0645">Protease</keyword>
<dbReference type="PANTHER" id="PTHR43399">
    <property type="entry name" value="SUBTILISIN-RELATED"/>
    <property type="match status" value="1"/>
</dbReference>
<dbReference type="Proteomes" id="UP001304298">
    <property type="component" value="Unassembled WGS sequence"/>
</dbReference>
<dbReference type="SUPFAM" id="SSF52743">
    <property type="entry name" value="Subtilisin-like"/>
    <property type="match status" value="1"/>
</dbReference>
<gene>
    <name evidence="10" type="ORF">VA596_26440</name>
</gene>
<feature type="domain" description="Peptidase S8/S53" evidence="8">
    <location>
        <begin position="181"/>
        <end position="495"/>
    </location>
</feature>
<feature type="domain" description="Inhibitor I9" evidence="9">
    <location>
        <begin position="75"/>
        <end position="116"/>
    </location>
</feature>
<dbReference type="InterPro" id="IPR037045">
    <property type="entry name" value="S8pro/Inhibitor_I9_sf"/>
</dbReference>
<evidence type="ECO:0000256" key="2">
    <source>
        <dbReference type="ARBA" id="ARBA00022670"/>
    </source>
</evidence>
<dbReference type="InterPro" id="IPR051048">
    <property type="entry name" value="Peptidase_S8/S53_subtilisin"/>
</dbReference>
<keyword evidence="7" id="KW-0732">Signal</keyword>
<dbReference type="PRINTS" id="PR00723">
    <property type="entry name" value="SUBTILISIN"/>
</dbReference>
<evidence type="ECO:0000313" key="11">
    <source>
        <dbReference type="Proteomes" id="UP001304298"/>
    </source>
</evidence>
<dbReference type="Pfam" id="PF05922">
    <property type="entry name" value="Inhibitor_I9"/>
    <property type="match status" value="1"/>
</dbReference>
<evidence type="ECO:0000256" key="5">
    <source>
        <dbReference type="PROSITE-ProRule" id="PRU01240"/>
    </source>
</evidence>
<dbReference type="PROSITE" id="PS51892">
    <property type="entry name" value="SUBTILASE"/>
    <property type="match status" value="1"/>
</dbReference>
<dbReference type="InterPro" id="IPR015500">
    <property type="entry name" value="Peptidase_S8_subtilisin-rel"/>
</dbReference>
<evidence type="ECO:0000256" key="3">
    <source>
        <dbReference type="ARBA" id="ARBA00022801"/>
    </source>
</evidence>
<keyword evidence="11" id="KW-1185">Reference proteome</keyword>
<dbReference type="EMBL" id="JAYFSI010000006">
    <property type="protein sequence ID" value="MEA5363097.1"/>
    <property type="molecule type" value="Genomic_DNA"/>
</dbReference>
<evidence type="ECO:0000256" key="1">
    <source>
        <dbReference type="ARBA" id="ARBA00011073"/>
    </source>
</evidence>
<evidence type="ECO:0000259" key="9">
    <source>
        <dbReference type="Pfam" id="PF05922"/>
    </source>
</evidence>
<feature type="compositionally biased region" description="Low complexity" evidence="6">
    <location>
        <begin position="119"/>
        <end position="134"/>
    </location>
</feature>
<dbReference type="InterPro" id="IPR000209">
    <property type="entry name" value="Peptidase_S8/S53_dom"/>
</dbReference>
<keyword evidence="3" id="KW-0378">Hydrolase</keyword>
<dbReference type="Pfam" id="PF00082">
    <property type="entry name" value="Peptidase_S8"/>
    <property type="match status" value="1"/>
</dbReference>
<dbReference type="InterPro" id="IPR023828">
    <property type="entry name" value="Peptidase_S8_Ser-AS"/>
</dbReference>
<comment type="caution">
    <text evidence="5">Lacks conserved residue(s) required for the propagation of feature annotation.</text>
</comment>
<feature type="signal peptide" evidence="7">
    <location>
        <begin position="1"/>
        <end position="20"/>
    </location>
</feature>